<dbReference type="SUPFAM" id="SSF88946">
    <property type="entry name" value="Sigma2 domain of RNA polymerase sigma factors"/>
    <property type="match status" value="1"/>
</dbReference>
<dbReference type="InterPro" id="IPR014284">
    <property type="entry name" value="RNA_pol_sigma-70_dom"/>
</dbReference>
<evidence type="ECO:0000313" key="9">
    <source>
        <dbReference type="Proteomes" id="UP000198688"/>
    </source>
</evidence>
<dbReference type="PANTHER" id="PTHR43133">
    <property type="entry name" value="RNA POLYMERASE ECF-TYPE SIGMA FACTO"/>
    <property type="match status" value="1"/>
</dbReference>
<proteinExistence type="inferred from homology"/>
<gene>
    <name evidence="8" type="ORF">SAMN04489716_5327</name>
</gene>
<dbReference type="OrthoDB" id="2046835at2"/>
<dbReference type="InterPro" id="IPR014325">
    <property type="entry name" value="RNA_pol_sigma-E_actinobac"/>
</dbReference>
<dbReference type="InterPro" id="IPR013324">
    <property type="entry name" value="RNA_pol_sigma_r3/r4-like"/>
</dbReference>
<evidence type="ECO:0000256" key="2">
    <source>
        <dbReference type="ARBA" id="ARBA00023015"/>
    </source>
</evidence>
<reference evidence="8 9" key="1">
    <citation type="submission" date="2016-10" db="EMBL/GenBank/DDBJ databases">
        <authorList>
            <person name="de Groot N.N."/>
        </authorList>
    </citation>
    <scope>NUCLEOTIDE SEQUENCE [LARGE SCALE GENOMIC DNA]</scope>
    <source>
        <strain evidence="8 9">DSM 43941</strain>
    </source>
</reference>
<evidence type="ECO:0000256" key="1">
    <source>
        <dbReference type="ARBA" id="ARBA00010641"/>
    </source>
</evidence>
<dbReference type="InterPro" id="IPR007627">
    <property type="entry name" value="RNA_pol_sigma70_r2"/>
</dbReference>
<dbReference type="InterPro" id="IPR013249">
    <property type="entry name" value="RNA_pol_sigma70_r4_t2"/>
</dbReference>
<dbReference type="GO" id="GO:0016987">
    <property type="term" value="F:sigma factor activity"/>
    <property type="evidence" value="ECO:0007669"/>
    <property type="project" value="UniProtKB-KW"/>
</dbReference>
<comment type="similarity">
    <text evidence="1">Belongs to the sigma-70 factor family. ECF subfamily.</text>
</comment>
<dbReference type="STRING" id="113562.SAMN04489716_5327"/>
<keyword evidence="2" id="KW-0805">Transcription regulation</keyword>
<feature type="domain" description="RNA polymerase sigma-70 region 2" evidence="6">
    <location>
        <begin position="19"/>
        <end position="79"/>
    </location>
</feature>
<dbReference type="Gene3D" id="1.10.10.10">
    <property type="entry name" value="Winged helix-like DNA-binding domain superfamily/Winged helix DNA-binding domain"/>
    <property type="match status" value="1"/>
</dbReference>
<dbReference type="InterPro" id="IPR039425">
    <property type="entry name" value="RNA_pol_sigma-70-like"/>
</dbReference>
<dbReference type="AlphaFoldDB" id="A0A1H2C776"/>
<dbReference type="NCBIfam" id="TIGR02983">
    <property type="entry name" value="SigE-fam_strep"/>
    <property type="match status" value="1"/>
</dbReference>
<dbReference type="Pfam" id="PF04542">
    <property type="entry name" value="Sigma70_r2"/>
    <property type="match status" value="1"/>
</dbReference>
<dbReference type="Proteomes" id="UP000198688">
    <property type="component" value="Chromosome I"/>
</dbReference>
<keyword evidence="9" id="KW-1185">Reference proteome</keyword>
<dbReference type="GO" id="GO:0006352">
    <property type="term" value="P:DNA-templated transcription initiation"/>
    <property type="evidence" value="ECO:0007669"/>
    <property type="project" value="InterPro"/>
</dbReference>
<dbReference type="EMBL" id="LT629758">
    <property type="protein sequence ID" value="SDT66224.1"/>
    <property type="molecule type" value="Genomic_DNA"/>
</dbReference>
<keyword evidence="3" id="KW-0731">Sigma factor</keyword>
<protein>
    <submittedName>
        <fullName evidence="8">RNA polymerase sigma-70 factor, sigma-E family</fullName>
    </submittedName>
</protein>
<evidence type="ECO:0000256" key="5">
    <source>
        <dbReference type="ARBA" id="ARBA00023163"/>
    </source>
</evidence>
<dbReference type="Pfam" id="PF08281">
    <property type="entry name" value="Sigma70_r4_2"/>
    <property type="match status" value="1"/>
</dbReference>
<organism evidence="8 9">
    <name type="scientific">Actinoplanes derwentensis</name>
    <dbReference type="NCBI Taxonomy" id="113562"/>
    <lineage>
        <taxon>Bacteria</taxon>
        <taxon>Bacillati</taxon>
        <taxon>Actinomycetota</taxon>
        <taxon>Actinomycetes</taxon>
        <taxon>Micromonosporales</taxon>
        <taxon>Micromonosporaceae</taxon>
        <taxon>Actinoplanes</taxon>
    </lineage>
</organism>
<evidence type="ECO:0000259" key="6">
    <source>
        <dbReference type="Pfam" id="PF04542"/>
    </source>
</evidence>
<keyword evidence="5" id="KW-0804">Transcription</keyword>
<keyword evidence="4" id="KW-0238">DNA-binding</keyword>
<accession>A0A1H2C776</accession>
<dbReference type="NCBIfam" id="TIGR02937">
    <property type="entry name" value="sigma70-ECF"/>
    <property type="match status" value="1"/>
</dbReference>
<feature type="domain" description="RNA polymerase sigma factor 70 region 4 type 2" evidence="7">
    <location>
        <begin position="102"/>
        <end position="153"/>
    </location>
</feature>
<evidence type="ECO:0000256" key="3">
    <source>
        <dbReference type="ARBA" id="ARBA00023082"/>
    </source>
</evidence>
<dbReference type="InterPro" id="IPR036388">
    <property type="entry name" value="WH-like_DNA-bd_sf"/>
</dbReference>
<dbReference type="GO" id="GO:0003677">
    <property type="term" value="F:DNA binding"/>
    <property type="evidence" value="ECO:0007669"/>
    <property type="project" value="UniProtKB-KW"/>
</dbReference>
<evidence type="ECO:0000256" key="4">
    <source>
        <dbReference type="ARBA" id="ARBA00023125"/>
    </source>
</evidence>
<dbReference type="Gene3D" id="1.10.1740.10">
    <property type="match status" value="1"/>
</dbReference>
<dbReference type="CDD" id="cd06171">
    <property type="entry name" value="Sigma70_r4"/>
    <property type="match status" value="1"/>
</dbReference>
<dbReference type="SUPFAM" id="SSF88659">
    <property type="entry name" value="Sigma3 and sigma4 domains of RNA polymerase sigma factors"/>
    <property type="match status" value="1"/>
</dbReference>
<dbReference type="InterPro" id="IPR013325">
    <property type="entry name" value="RNA_pol_sigma_r2"/>
</dbReference>
<dbReference type="PANTHER" id="PTHR43133:SF50">
    <property type="entry name" value="ECF RNA POLYMERASE SIGMA FACTOR SIGM"/>
    <property type="match status" value="1"/>
</dbReference>
<evidence type="ECO:0000313" key="8">
    <source>
        <dbReference type="EMBL" id="SDT66224.1"/>
    </source>
</evidence>
<evidence type="ECO:0000259" key="7">
    <source>
        <dbReference type="Pfam" id="PF08281"/>
    </source>
</evidence>
<dbReference type="RefSeq" id="WP_092547120.1">
    <property type="nucleotide sequence ID" value="NZ_BOMJ01000014.1"/>
</dbReference>
<sequence length="173" mass="19770">MPDGSDKKYLEYVHGRATELRRTAYLLCGDTHQADDFVQETLTKLYARWPRIGRVDNVDAYVHTMLVRVFLDDRRRGWWKVRLLTGQDEPPPVTGNPEDRPAVRAALARLPARQQAVLVLRYLCDKPVREVAELLKCSEGTVKSQTSHGLTRLRTLLGPDHREPAVAVSRERS</sequence>
<name>A0A1H2C776_9ACTN</name>